<evidence type="ECO:0000313" key="2">
    <source>
        <dbReference type="Proteomes" id="UP001295794"/>
    </source>
</evidence>
<dbReference type="AlphaFoldDB" id="A0AAD2HKC0"/>
<evidence type="ECO:0000313" key="1">
    <source>
        <dbReference type="EMBL" id="CAK5277521.1"/>
    </source>
</evidence>
<dbReference type="EMBL" id="CAVNYO010000419">
    <property type="protein sequence ID" value="CAK5277521.1"/>
    <property type="molecule type" value="Genomic_DNA"/>
</dbReference>
<dbReference type="Proteomes" id="UP001295794">
    <property type="component" value="Unassembled WGS sequence"/>
</dbReference>
<comment type="caution">
    <text evidence="1">The sequence shown here is derived from an EMBL/GenBank/DDBJ whole genome shotgun (WGS) entry which is preliminary data.</text>
</comment>
<gene>
    <name evidence="1" type="ORF">MYCIT1_LOCUS26537</name>
</gene>
<keyword evidence="2" id="KW-1185">Reference proteome</keyword>
<reference evidence="1" key="1">
    <citation type="submission" date="2023-11" db="EMBL/GenBank/DDBJ databases">
        <authorList>
            <person name="De Vega J J."/>
            <person name="De Vega J J."/>
        </authorList>
    </citation>
    <scope>NUCLEOTIDE SEQUENCE</scope>
</reference>
<proteinExistence type="predicted"/>
<organism evidence="1 2">
    <name type="scientific">Mycena citricolor</name>
    <dbReference type="NCBI Taxonomy" id="2018698"/>
    <lineage>
        <taxon>Eukaryota</taxon>
        <taxon>Fungi</taxon>
        <taxon>Dikarya</taxon>
        <taxon>Basidiomycota</taxon>
        <taxon>Agaricomycotina</taxon>
        <taxon>Agaricomycetes</taxon>
        <taxon>Agaricomycetidae</taxon>
        <taxon>Agaricales</taxon>
        <taxon>Marasmiineae</taxon>
        <taxon>Mycenaceae</taxon>
        <taxon>Mycena</taxon>
    </lineage>
</organism>
<name>A0AAD2HKC0_9AGAR</name>
<accession>A0AAD2HKC0</accession>
<sequence>MRGSGQRQLPAIAMLEASFHLHDTQSLFRGCAGSRNETSQESKFVQIYPTYEYGGVFAGCWIWTTLKGNWENKDGKGEWSGIWEDEDIECSM</sequence>
<protein>
    <submittedName>
        <fullName evidence="1">Uncharacterized protein</fullName>
    </submittedName>
</protein>